<feature type="region of interest" description="Disordered" evidence="10">
    <location>
        <begin position="357"/>
        <end position="381"/>
    </location>
</feature>
<dbReference type="PANTHER" id="PTHR34448:SF1">
    <property type="entry name" value="BLL6088 PROTEIN"/>
    <property type="match status" value="1"/>
</dbReference>
<evidence type="ECO:0000256" key="1">
    <source>
        <dbReference type="ARBA" id="ARBA00001941"/>
    </source>
</evidence>
<evidence type="ECO:0000256" key="9">
    <source>
        <dbReference type="ARBA" id="ARBA00023049"/>
    </source>
</evidence>
<evidence type="ECO:0000256" key="10">
    <source>
        <dbReference type="SAM" id="MobiDB-lite"/>
    </source>
</evidence>
<dbReference type="Pfam" id="PF02073">
    <property type="entry name" value="Peptidase_M29"/>
    <property type="match status" value="1"/>
</dbReference>
<dbReference type="STRING" id="1267564.SAMN05192561_102253"/>
<organism evidence="11 12">
    <name type="scientific">Halopenitus malekzadehii</name>
    <dbReference type="NCBI Taxonomy" id="1267564"/>
    <lineage>
        <taxon>Archaea</taxon>
        <taxon>Methanobacteriati</taxon>
        <taxon>Methanobacteriota</taxon>
        <taxon>Stenosarchaea group</taxon>
        <taxon>Halobacteria</taxon>
        <taxon>Halobacteriales</taxon>
        <taxon>Haloferacaceae</taxon>
        <taxon>Halopenitus</taxon>
    </lineage>
</organism>
<evidence type="ECO:0000256" key="2">
    <source>
        <dbReference type="ARBA" id="ARBA00001946"/>
    </source>
</evidence>
<evidence type="ECO:0000256" key="4">
    <source>
        <dbReference type="ARBA" id="ARBA00008236"/>
    </source>
</evidence>
<evidence type="ECO:0000256" key="5">
    <source>
        <dbReference type="ARBA" id="ARBA00022438"/>
    </source>
</evidence>
<comment type="cofactor">
    <cofactor evidence="2">
        <name>Mg(2+)</name>
        <dbReference type="ChEBI" id="CHEBI:18420"/>
    </cofactor>
</comment>
<evidence type="ECO:0000256" key="3">
    <source>
        <dbReference type="ARBA" id="ARBA00001947"/>
    </source>
</evidence>
<dbReference type="InterPro" id="IPR035097">
    <property type="entry name" value="M29_N-terminal"/>
</dbReference>
<evidence type="ECO:0000313" key="11">
    <source>
        <dbReference type="EMBL" id="SEH47215.1"/>
    </source>
</evidence>
<name>A0A1H6ILK9_9EURY</name>
<reference evidence="11 12" key="1">
    <citation type="submission" date="2016-10" db="EMBL/GenBank/DDBJ databases">
        <authorList>
            <person name="de Groot N.N."/>
        </authorList>
    </citation>
    <scope>NUCLEOTIDE SEQUENCE [LARGE SCALE GENOMIC DNA]</scope>
    <source>
        <strain evidence="11 12">IBRC-M10418</strain>
    </source>
</reference>
<comment type="cofactor">
    <cofactor evidence="1">
        <name>Co(2+)</name>
        <dbReference type="ChEBI" id="CHEBI:48828"/>
    </cofactor>
</comment>
<keyword evidence="6" id="KW-0645">Protease</keyword>
<keyword evidence="5 11" id="KW-0031">Aminopeptidase</keyword>
<dbReference type="OrthoDB" id="145069at2157"/>
<evidence type="ECO:0000256" key="6">
    <source>
        <dbReference type="ARBA" id="ARBA00022670"/>
    </source>
</evidence>
<dbReference type="SUPFAM" id="SSF144052">
    <property type="entry name" value="Thermophilic metalloprotease-like"/>
    <property type="match status" value="1"/>
</dbReference>
<dbReference type="AlphaFoldDB" id="A0A1H6ILK9"/>
<dbReference type="GO" id="GO:0008237">
    <property type="term" value="F:metallopeptidase activity"/>
    <property type="evidence" value="ECO:0007669"/>
    <property type="project" value="UniProtKB-KW"/>
</dbReference>
<protein>
    <submittedName>
        <fullName evidence="11">Aminopeptidase</fullName>
    </submittedName>
</protein>
<dbReference type="InterPro" id="IPR052170">
    <property type="entry name" value="M29_Exopeptidase"/>
</dbReference>
<dbReference type="Proteomes" id="UP000199215">
    <property type="component" value="Unassembled WGS sequence"/>
</dbReference>
<comment type="similarity">
    <text evidence="4">Belongs to the peptidase M29 family.</text>
</comment>
<dbReference type="Gene3D" id="3.40.1830.10">
    <property type="entry name" value="Thermophilic metalloprotease (M29)"/>
    <property type="match status" value="1"/>
</dbReference>
<evidence type="ECO:0000256" key="7">
    <source>
        <dbReference type="ARBA" id="ARBA00022723"/>
    </source>
</evidence>
<dbReference type="PANTHER" id="PTHR34448">
    <property type="entry name" value="AMINOPEPTIDASE"/>
    <property type="match status" value="1"/>
</dbReference>
<dbReference type="GO" id="GO:0006508">
    <property type="term" value="P:proteolysis"/>
    <property type="evidence" value="ECO:0007669"/>
    <property type="project" value="UniProtKB-KW"/>
</dbReference>
<dbReference type="GO" id="GO:0004177">
    <property type="term" value="F:aminopeptidase activity"/>
    <property type="evidence" value="ECO:0007669"/>
    <property type="project" value="UniProtKB-KW"/>
</dbReference>
<evidence type="ECO:0000256" key="8">
    <source>
        <dbReference type="ARBA" id="ARBA00022801"/>
    </source>
</evidence>
<keyword evidence="12" id="KW-1185">Reference proteome</keyword>
<dbReference type="InterPro" id="IPR000787">
    <property type="entry name" value="Peptidase_M29"/>
</dbReference>
<keyword evidence="7" id="KW-0479">Metal-binding</keyword>
<keyword evidence="8" id="KW-0378">Hydrolase</keyword>
<sequence length="381" mass="41691">MDPRIREHAETIVDHSTGIESGDTVVIQLPPEAEDLAVALAELCGDRGAQPVWISNAERFSRAFKRAADGFEEAAHELAMYEETDVFIIARGGANVTEGADVDPETNAAYNRARKAIKEERLSKTWCLTQVPTSGHAQLAGMSTEGYQNFVYDAVSLDWAAQREFQSNLVEILDDAETVRIRSGEETDITLSIAGNTALNDYGEANLPGGEVFTAPVPDGVDGHVHFDLPLYRYGREIEDVRLTFEDGRVVDHSAGRNEDLLTAILETDEGSRRLGELGIGMNRQIDRFTYNMLFDEKMGDTVHMAVGSAYDDCVGEGNEVNESAEHVDMIVDMSEDSTLEVDGEVIQRNGTFVFEDDFDGVDDAAPEDAGDDVPDDDAVA</sequence>
<evidence type="ECO:0000313" key="12">
    <source>
        <dbReference type="Proteomes" id="UP000199215"/>
    </source>
</evidence>
<accession>A0A1H6ILK9</accession>
<keyword evidence="9" id="KW-0482">Metalloprotease</keyword>
<dbReference type="EMBL" id="FNWU01000002">
    <property type="protein sequence ID" value="SEH47215.1"/>
    <property type="molecule type" value="Genomic_DNA"/>
</dbReference>
<comment type="cofactor">
    <cofactor evidence="3">
        <name>Zn(2+)</name>
        <dbReference type="ChEBI" id="CHEBI:29105"/>
    </cofactor>
</comment>
<proteinExistence type="inferred from homology"/>
<dbReference type="GO" id="GO:0046872">
    <property type="term" value="F:metal ion binding"/>
    <property type="evidence" value="ECO:0007669"/>
    <property type="project" value="UniProtKB-KW"/>
</dbReference>
<gene>
    <name evidence="11" type="ORF">SAMN05192561_102253</name>
</gene>